<accession>A0AAV7DWY1</accession>
<dbReference type="PANTHER" id="PTHR46553:SF3">
    <property type="entry name" value="ADENINE NUCLEOTIDE ALPHA HYDROLASES-LIKE SUPERFAMILY PROTEIN"/>
    <property type="match status" value="1"/>
</dbReference>
<name>A0AAV7DWY1_ARIFI</name>
<organism evidence="2 3">
    <name type="scientific">Aristolochia fimbriata</name>
    <name type="common">White veined hardy Dutchman's pipe vine</name>
    <dbReference type="NCBI Taxonomy" id="158543"/>
    <lineage>
        <taxon>Eukaryota</taxon>
        <taxon>Viridiplantae</taxon>
        <taxon>Streptophyta</taxon>
        <taxon>Embryophyta</taxon>
        <taxon>Tracheophyta</taxon>
        <taxon>Spermatophyta</taxon>
        <taxon>Magnoliopsida</taxon>
        <taxon>Magnoliidae</taxon>
        <taxon>Piperales</taxon>
        <taxon>Aristolochiaceae</taxon>
        <taxon>Aristolochia</taxon>
    </lineage>
</organism>
<proteinExistence type="predicted"/>
<dbReference type="SUPFAM" id="SSF52402">
    <property type="entry name" value="Adenine nucleotide alpha hydrolases-like"/>
    <property type="match status" value="1"/>
</dbReference>
<dbReference type="EMBL" id="JAINDJ010000007">
    <property type="protein sequence ID" value="KAG9441135.1"/>
    <property type="molecule type" value="Genomic_DNA"/>
</dbReference>
<dbReference type="Gene3D" id="3.40.50.620">
    <property type="entry name" value="HUPs"/>
    <property type="match status" value="1"/>
</dbReference>
<dbReference type="CDD" id="cd23659">
    <property type="entry name" value="USP_At3g01520-like"/>
    <property type="match status" value="1"/>
</dbReference>
<dbReference type="PANTHER" id="PTHR46553">
    <property type="entry name" value="ADENINE NUCLEOTIDE ALPHA HYDROLASES-LIKE SUPERFAMILY PROTEIN"/>
    <property type="match status" value="1"/>
</dbReference>
<dbReference type="PRINTS" id="PR01438">
    <property type="entry name" value="UNVRSLSTRESS"/>
</dbReference>
<dbReference type="AlphaFoldDB" id="A0AAV7DWY1"/>
<dbReference type="InterPro" id="IPR014729">
    <property type="entry name" value="Rossmann-like_a/b/a_fold"/>
</dbReference>
<reference evidence="2 3" key="1">
    <citation type="submission" date="2021-07" db="EMBL/GenBank/DDBJ databases">
        <title>The Aristolochia fimbriata genome: insights into angiosperm evolution, floral development and chemical biosynthesis.</title>
        <authorList>
            <person name="Jiao Y."/>
        </authorList>
    </citation>
    <scope>NUCLEOTIDE SEQUENCE [LARGE SCALE GENOMIC DNA]</scope>
    <source>
        <strain evidence="2">IBCAS-2021</strain>
        <tissue evidence="2">Leaf</tissue>
    </source>
</reference>
<dbReference type="Proteomes" id="UP000825729">
    <property type="component" value="Unassembled WGS sequence"/>
</dbReference>
<dbReference type="InterPro" id="IPR006016">
    <property type="entry name" value="UspA"/>
</dbReference>
<keyword evidence="3" id="KW-1185">Reference proteome</keyword>
<evidence type="ECO:0000259" key="1">
    <source>
        <dbReference type="Pfam" id="PF00582"/>
    </source>
</evidence>
<evidence type="ECO:0000313" key="2">
    <source>
        <dbReference type="EMBL" id="KAG9441135.1"/>
    </source>
</evidence>
<sequence length="176" mass="19345">MADAPEKKIIIGVDDSGESLYSLEWTLDHLIIPMKGTTTEPSRFKVILFHVKPPATHVLRLAGPEIWSPPLVAGAADVLTRVESDIKRMATSVAKMVTDICERRSFKDFEVETAEGDARDLLCKAVERHKAEMLVLGSHGYGAFKRVILGSVSDYCAHHAHCSVLIVKKPKSSTAH</sequence>
<dbReference type="Pfam" id="PF00582">
    <property type="entry name" value="Usp"/>
    <property type="match status" value="1"/>
</dbReference>
<dbReference type="InterPro" id="IPR006015">
    <property type="entry name" value="Universal_stress_UspA"/>
</dbReference>
<comment type="caution">
    <text evidence="2">The sequence shown here is derived from an EMBL/GenBank/DDBJ whole genome shotgun (WGS) entry which is preliminary data.</text>
</comment>
<evidence type="ECO:0000313" key="3">
    <source>
        <dbReference type="Proteomes" id="UP000825729"/>
    </source>
</evidence>
<feature type="domain" description="UspA" evidence="1">
    <location>
        <begin position="7"/>
        <end position="168"/>
    </location>
</feature>
<protein>
    <recommendedName>
        <fullName evidence="1">UspA domain-containing protein</fullName>
    </recommendedName>
</protein>
<gene>
    <name evidence="2" type="ORF">H6P81_016989</name>
</gene>